<evidence type="ECO:0000313" key="2">
    <source>
        <dbReference type="Proteomes" id="UP000321337"/>
    </source>
</evidence>
<evidence type="ECO:0000313" key="1">
    <source>
        <dbReference type="EMBL" id="GEP30903.1"/>
    </source>
</evidence>
<name>A0A512L8W4_9PROT</name>
<dbReference type="AlphaFoldDB" id="A0A512L8W4"/>
<proteinExistence type="predicted"/>
<keyword evidence="2" id="KW-1185">Reference proteome</keyword>
<dbReference type="EMBL" id="BKAD01000020">
    <property type="protein sequence ID" value="GEP30903.1"/>
    <property type="molecule type" value="Genomic_DNA"/>
</dbReference>
<protein>
    <submittedName>
        <fullName evidence="1">Uncharacterized protein</fullName>
    </submittedName>
</protein>
<reference evidence="1 2" key="1">
    <citation type="submission" date="2019-07" db="EMBL/GenBank/DDBJ databases">
        <title>Whole genome shotgun sequence of Thiobacillus plumbophilus NBRC 107929.</title>
        <authorList>
            <person name="Hosoyama A."/>
            <person name="Uohara A."/>
            <person name="Ohji S."/>
            <person name="Ichikawa N."/>
        </authorList>
    </citation>
    <scope>NUCLEOTIDE SEQUENCE [LARGE SCALE GENOMIC DNA]</scope>
    <source>
        <strain evidence="1 2">NBRC 107929</strain>
    </source>
</reference>
<sequence>MAEMKIAEQPVTAFDAVAQRSAAIESAADAYKAEMPNAAGLHHERERNSALGMDSVAFSLQQVLYDSLCMHGRTPSQFGRYE</sequence>
<gene>
    <name evidence="1" type="ORF">TPL01_20410</name>
</gene>
<dbReference type="Proteomes" id="UP000321337">
    <property type="component" value="Unassembled WGS sequence"/>
</dbReference>
<organism evidence="1 2">
    <name type="scientific">Sulfuriferula plumbiphila</name>
    <dbReference type="NCBI Taxonomy" id="171865"/>
    <lineage>
        <taxon>Bacteria</taxon>
        <taxon>Pseudomonadati</taxon>
        <taxon>Pseudomonadota</taxon>
        <taxon>Betaproteobacteria</taxon>
        <taxon>Nitrosomonadales</taxon>
        <taxon>Sulfuricellaceae</taxon>
        <taxon>Sulfuriferula</taxon>
    </lineage>
</organism>
<accession>A0A512L8W4</accession>
<comment type="caution">
    <text evidence="1">The sequence shown here is derived from an EMBL/GenBank/DDBJ whole genome shotgun (WGS) entry which is preliminary data.</text>
</comment>